<dbReference type="InterPro" id="IPR000262">
    <property type="entry name" value="FMN-dep_DH"/>
</dbReference>
<evidence type="ECO:0000256" key="3">
    <source>
        <dbReference type="ARBA" id="ARBA00022643"/>
    </source>
</evidence>
<dbReference type="PANTHER" id="PTHR10578">
    <property type="entry name" value="S -2-HYDROXY-ACID OXIDASE-RELATED"/>
    <property type="match status" value="1"/>
</dbReference>
<dbReference type="SUPFAM" id="SSF51395">
    <property type="entry name" value="FMN-linked oxidoreductases"/>
    <property type="match status" value="1"/>
</dbReference>
<accession>A0ABV6ZKD1</accession>
<evidence type="ECO:0000256" key="5">
    <source>
        <dbReference type="ARBA" id="ARBA00024042"/>
    </source>
</evidence>
<keyword evidence="2" id="KW-0285">Flavoprotein</keyword>
<dbReference type="InterPro" id="IPR037396">
    <property type="entry name" value="FMN_HAD"/>
</dbReference>
<proteinExistence type="inferred from homology"/>
<dbReference type="PANTHER" id="PTHR10578:SF107">
    <property type="entry name" value="2-HYDROXYACID OXIDASE 1"/>
    <property type="match status" value="1"/>
</dbReference>
<dbReference type="Pfam" id="PF01070">
    <property type="entry name" value="FMN_dh"/>
    <property type="match status" value="1"/>
</dbReference>
<evidence type="ECO:0000256" key="4">
    <source>
        <dbReference type="ARBA" id="ARBA00023002"/>
    </source>
</evidence>
<dbReference type="RefSeq" id="WP_394313297.1">
    <property type="nucleotide sequence ID" value="NZ_JBHGPK010000012.1"/>
</dbReference>
<dbReference type="EC" id="1.-.-.-" evidence="7"/>
<feature type="domain" description="FMN hydroxy acid dehydrogenase" evidence="6">
    <location>
        <begin position="1"/>
        <end position="380"/>
    </location>
</feature>
<dbReference type="PROSITE" id="PS00557">
    <property type="entry name" value="FMN_HYDROXY_ACID_DH_1"/>
    <property type="match status" value="1"/>
</dbReference>
<dbReference type="GO" id="GO:0016491">
    <property type="term" value="F:oxidoreductase activity"/>
    <property type="evidence" value="ECO:0007669"/>
    <property type="project" value="UniProtKB-KW"/>
</dbReference>
<dbReference type="CDD" id="cd02809">
    <property type="entry name" value="alpha_hydroxyacid_oxid_FMN"/>
    <property type="match status" value="1"/>
</dbReference>
<evidence type="ECO:0000256" key="2">
    <source>
        <dbReference type="ARBA" id="ARBA00022630"/>
    </source>
</evidence>
<evidence type="ECO:0000256" key="1">
    <source>
        <dbReference type="ARBA" id="ARBA00001917"/>
    </source>
</evidence>
<dbReference type="InterPro" id="IPR008259">
    <property type="entry name" value="FMN_hydac_DH_AS"/>
</dbReference>
<dbReference type="PIRSF" id="PIRSF000138">
    <property type="entry name" value="Al-hdrx_acd_dh"/>
    <property type="match status" value="1"/>
</dbReference>
<keyword evidence="3" id="KW-0288">FMN</keyword>
<gene>
    <name evidence="7" type="ORF">ACETRX_23615</name>
</gene>
<dbReference type="EMBL" id="JBHGPK010000012">
    <property type="protein sequence ID" value="MFC2252645.1"/>
    <property type="molecule type" value="Genomic_DNA"/>
</dbReference>
<dbReference type="Proteomes" id="UP001595190">
    <property type="component" value="Unassembled WGS sequence"/>
</dbReference>
<evidence type="ECO:0000313" key="7">
    <source>
        <dbReference type="EMBL" id="MFC2252645.1"/>
    </source>
</evidence>
<dbReference type="InterPro" id="IPR012133">
    <property type="entry name" value="Alpha-hydoxy_acid_DH_FMN"/>
</dbReference>
<comment type="cofactor">
    <cofactor evidence="1">
        <name>FMN</name>
        <dbReference type="ChEBI" id="CHEBI:58210"/>
    </cofactor>
</comment>
<sequence length="384" mass="41644">MQLVNVHDYREAARRRLPKIFFDYIDGGSFEEETLRANRSDYARLTLRQNVLVEPREQDLGTHYLGTRHPLPFMLGPVGFLGLYAGKGEQKAARAAHEAGIALCLSNFSIASLADVRQATKGPLHFQLYVLDDRSLCDEFLEGARLAGADTLFVTVDTAITGIRERDVRNGFRSLTRVTPGLFLGLARKPGWLLDVAARGMPSVRAIEHRRDFGRGALEQAANLSRHIDKTVSWKDMAWLRERWQGRLVVKGVLAPEDALKAKSIGMDGVVISNHGGRQLDSASSTIAALPAIRRAVGPDFCLMLDGGIRRGTDIVKAIGLGADGVMLGRAYTYGLAAAGEAGVADVIDILTREVSITLALMGVASIDELKSLGTRAVIAAGRS</sequence>
<comment type="caution">
    <text evidence="7">The sequence shown here is derived from an EMBL/GenBank/DDBJ whole genome shotgun (WGS) entry which is preliminary data.</text>
</comment>
<keyword evidence="4 7" id="KW-0560">Oxidoreductase</keyword>
<evidence type="ECO:0000259" key="6">
    <source>
        <dbReference type="PROSITE" id="PS51349"/>
    </source>
</evidence>
<dbReference type="Gene3D" id="3.20.20.70">
    <property type="entry name" value="Aldolase class I"/>
    <property type="match status" value="1"/>
</dbReference>
<evidence type="ECO:0000313" key="8">
    <source>
        <dbReference type="Proteomes" id="UP001595190"/>
    </source>
</evidence>
<dbReference type="InterPro" id="IPR013785">
    <property type="entry name" value="Aldolase_TIM"/>
</dbReference>
<name>A0ABV6ZKD1_9HYPH</name>
<protein>
    <submittedName>
        <fullName evidence="7">Alpha-hydroxy acid oxidase</fullName>
        <ecNumber evidence="7">1.-.-.-</ecNumber>
    </submittedName>
</protein>
<comment type="similarity">
    <text evidence="5">Belongs to the FMN-dependent alpha-hydroxy acid dehydrogenase family.</text>
</comment>
<organism evidence="7 8">
    <name type="scientific">Labrys neptuniae</name>
    <dbReference type="NCBI Taxonomy" id="376174"/>
    <lineage>
        <taxon>Bacteria</taxon>
        <taxon>Pseudomonadati</taxon>
        <taxon>Pseudomonadota</taxon>
        <taxon>Alphaproteobacteria</taxon>
        <taxon>Hyphomicrobiales</taxon>
        <taxon>Xanthobacteraceae</taxon>
        <taxon>Labrys</taxon>
    </lineage>
</organism>
<reference evidence="7 8" key="1">
    <citation type="submission" date="2024-09" db="EMBL/GenBank/DDBJ databases">
        <title>Description of Labrys sedimenti sp. nov., isolated from a diclofenac-degrading enrichment culture, and genome-based reclassification of Labrys portucalensis as a later heterotypic synonym of Labrys neptuniae.</title>
        <authorList>
            <person name="Tancsics A."/>
            <person name="Csepanyi A."/>
        </authorList>
    </citation>
    <scope>NUCLEOTIDE SEQUENCE [LARGE SCALE GENOMIC DNA]</scope>
    <source>
        <strain evidence="7 8">LMG 23412</strain>
    </source>
</reference>
<dbReference type="PROSITE" id="PS51349">
    <property type="entry name" value="FMN_HYDROXY_ACID_DH_2"/>
    <property type="match status" value="1"/>
</dbReference>